<organism evidence="2 3">
    <name type="scientific">Bifidobacterium catenulatum DSM 16992 = JCM 1194 = LMG 11043</name>
    <dbReference type="NCBI Taxonomy" id="566552"/>
    <lineage>
        <taxon>Bacteria</taxon>
        <taxon>Bacillati</taxon>
        <taxon>Actinomycetota</taxon>
        <taxon>Actinomycetes</taxon>
        <taxon>Bifidobacteriales</taxon>
        <taxon>Bifidobacteriaceae</taxon>
        <taxon>Bifidobacterium</taxon>
    </lineage>
</organism>
<evidence type="ECO:0000313" key="3">
    <source>
        <dbReference type="Proteomes" id="UP000003882"/>
    </source>
</evidence>
<accession>B6XTL9</accession>
<sequence length="68" mass="8057">MDTKTNKNALQRILRWNASNRRNDSPAPQTRSANDSWYLNMDGDVLTRIKRIKPNPTNQYWNAARRVR</sequence>
<feature type="region of interest" description="Disordered" evidence="1">
    <location>
        <begin position="15"/>
        <end position="35"/>
    </location>
</feature>
<name>B6XTL9_9BIFI</name>
<proteinExistence type="predicted"/>
<feature type="compositionally biased region" description="Polar residues" evidence="1">
    <location>
        <begin position="26"/>
        <end position="35"/>
    </location>
</feature>
<gene>
    <name evidence="2" type="ORF">BIFCAT_00778</name>
</gene>
<dbReference type="EMBL" id="ABXY01000011">
    <property type="protein sequence ID" value="EEB21813.1"/>
    <property type="molecule type" value="Genomic_DNA"/>
</dbReference>
<comment type="caution">
    <text evidence="2">The sequence shown here is derived from an EMBL/GenBank/DDBJ whole genome shotgun (WGS) entry which is preliminary data.</text>
</comment>
<evidence type="ECO:0000313" key="2">
    <source>
        <dbReference type="EMBL" id="EEB21813.1"/>
    </source>
</evidence>
<protein>
    <submittedName>
        <fullName evidence="2">Uncharacterized protein</fullName>
    </submittedName>
</protein>
<reference evidence="2 3" key="1">
    <citation type="submission" date="2008-10" db="EMBL/GenBank/DDBJ databases">
        <title>Draft genome sequence of Bifidobacterium catenulatum (DSM 16992).</title>
        <authorList>
            <person name="Sudarsanam P."/>
            <person name="Ley R."/>
            <person name="Guruge J."/>
            <person name="Turnbaugh P.J."/>
            <person name="Mahowald M."/>
            <person name="Liep D."/>
            <person name="Gordon J."/>
        </authorList>
    </citation>
    <scope>NUCLEOTIDE SEQUENCE [LARGE SCALE GENOMIC DNA]</scope>
    <source>
        <strain evidence="2 3">DSM 16992</strain>
    </source>
</reference>
<dbReference type="AlphaFoldDB" id="B6XTL9"/>
<reference evidence="2 3" key="2">
    <citation type="submission" date="2008-10" db="EMBL/GenBank/DDBJ databases">
        <authorList>
            <person name="Fulton L."/>
            <person name="Clifton S."/>
            <person name="Fulton B."/>
            <person name="Xu J."/>
            <person name="Minx P."/>
            <person name="Pepin K.H."/>
            <person name="Johnson M."/>
            <person name="Bhonagiri V."/>
            <person name="Nash W.E."/>
            <person name="Mardis E.R."/>
            <person name="Wilson R.K."/>
        </authorList>
    </citation>
    <scope>NUCLEOTIDE SEQUENCE [LARGE SCALE GENOMIC DNA]</scope>
    <source>
        <strain evidence="2 3">DSM 16992</strain>
    </source>
</reference>
<evidence type="ECO:0000256" key="1">
    <source>
        <dbReference type="SAM" id="MobiDB-lite"/>
    </source>
</evidence>
<dbReference type="Proteomes" id="UP000003882">
    <property type="component" value="Unassembled WGS sequence"/>
</dbReference>